<evidence type="ECO:0000313" key="1">
    <source>
        <dbReference type="EMBL" id="RTZ77290.1"/>
    </source>
</evidence>
<dbReference type="InterPro" id="IPR011457">
    <property type="entry name" value="DUF1563"/>
</dbReference>
<accession>A0A432G1F1</accession>
<dbReference type="AlphaFoldDB" id="A0A432G1F1"/>
<organism evidence="1 2">
    <name type="scientific">SAR324 cluster bacterium</name>
    <dbReference type="NCBI Taxonomy" id="2024889"/>
    <lineage>
        <taxon>Bacteria</taxon>
        <taxon>Deltaproteobacteria</taxon>
        <taxon>SAR324 cluster</taxon>
    </lineage>
</organism>
<evidence type="ECO:0000313" key="2">
    <source>
        <dbReference type="Proteomes" id="UP000286801"/>
    </source>
</evidence>
<reference evidence="1 2" key="1">
    <citation type="submission" date="2018-06" db="EMBL/GenBank/DDBJ databases">
        <title>Combined omics and stable isotope probing to characterize newly discovered Mariana Back-Arc vent microbial communities.</title>
        <authorList>
            <person name="Trembath-Reichert E."/>
            <person name="Huber J.A."/>
        </authorList>
    </citation>
    <scope>NUCLEOTIDE SEQUENCE [LARGE SCALE GENOMIC DNA]</scope>
    <source>
        <strain evidence="1">MAG 63_1</strain>
    </source>
</reference>
<name>A0A432G1F1_9DELT</name>
<dbReference type="Proteomes" id="UP000286801">
    <property type="component" value="Unassembled WGS sequence"/>
</dbReference>
<dbReference type="EMBL" id="QNZL01000273">
    <property type="protein sequence ID" value="RTZ77290.1"/>
    <property type="molecule type" value="Genomic_DNA"/>
</dbReference>
<gene>
    <name evidence="1" type="ORF">DSY97_10095</name>
</gene>
<dbReference type="Pfam" id="PF07599">
    <property type="entry name" value="DUF1563"/>
    <property type="match status" value="1"/>
</dbReference>
<proteinExistence type="predicted"/>
<protein>
    <submittedName>
        <fullName evidence="1">Uncharacterized protein</fullName>
    </submittedName>
</protein>
<sequence>MECVAVKNVWRYYVNCFLKQIFLL</sequence>
<comment type="caution">
    <text evidence="1">The sequence shown here is derived from an EMBL/GenBank/DDBJ whole genome shotgun (WGS) entry which is preliminary data.</text>
</comment>